<accession>A0A0B5GUX0</accession>
<keyword evidence="8 10" id="KW-0675">Receptor</keyword>
<dbReference type="PANTHER" id="PTHR21137:SF35">
    <property type="entry name" value="ODORANT RECEPTOR 19A-RELATED"/>
    <property type="match status" value="1"/>
</dbReference>
<keyword evidence="4 10" id="KW-0812">Transmembrane</keyword>
<comment type="subcellular location">
    <subcellularLocation>
        <location evidence="1 10">Cell membrane</location>
        <topology evidence="1 10">Multi-pass membrane protein</topology>
    </subcellularLocation>
</comment>
<evidence type="ECO:0000256" key="5">
    <source>
        <dbReference type="ARBA" id="ARBA00022725"/>
    </source>
</evidence>
<proteinExistence type="evidence at transcript level"/>
<feature type="transmembrane region" description="Helical" evidence="10">
    <location>
        <begin position="45"/>
        <end position="62"/>
    </location>
</feature>
<dbReference type="GO" id="GO:0007165">
    <property type="term" value="P:signal transduction"/>
    <property type="evidence" value="ECO:0007669"/>
    <property type="project" value="UniProtKB-KW"/>
</dbReference>
<evidence type="ECO:0000256" key="8">
    <source>
        <dbReference type="ARBA" id="ARBA00023170"/>
    </source>
</evidence>
<evidence type="ECO:0000256" key="1">
    <source>
        <dbReference type="ARBA" id="ARBA00004651"/>
    </source>
</evidence>
<comment type="similarity">
    <text evidence="10">Belongs to the insect chemoreceptor superfamily. Heteromeric odorant receptor channel (TC 1.A.69) family.</text>
</comment>
<keyword evidence="3 10" id="KW-0716">Sensory transduction</keyword>
<feature type="transmembrane region" description="Helical" evidence="10">
    <location>
        <begin position="137"/>
        <end position="154"/>
    </location>
</feature>
<reference evidence="11" key="1">
    <citation type="submission" date="2014-10" db="EMBL/GenBank/DDBJ databases">
        <title>Odorant receptors of the New Zealand endemic leafroller moth species Planotortrix octo and P. excessana.</title>
        <authorList>
            <person name="Steinwender B."/>
            <person name="Thrimawithana A.H."/>
            <person name="Cowhurst R.N."/>
            <person name="Newcomb R.D."/>
        </authorList>
    </citation>
    <scope>NUCLEOTIDE SEQUENCE</scope>
</reference>
<evidence type="ECO:0000256" key="10">
    <source>
        <dbReference type="RuleBase" id="RU351113"/>
    </source>
</evidence>
<feature type="transmembrane region" description="Helical" evidence="10">
    <location>
        <begin position="273"/>
        <end position="292"/>
    </location>
</feature>
<dbReference type="GO" id="GO:0004984">
    <property type="term" value="F:olfactory receptor activity"/>
    <property type="evidence" value="ECO:0007669"/>
    <property type="project" value="InterPro"/>
</dbReference>
<feature type="transmembrane region" description="Helical" evidence="10">
    <location>
        <begin position="189"/>
        <end position="216"/>
    </location>
</feature>
<keyword evidence="5 10" id="KW-0552">Olfaction</keyword>
<dbReference type="EMBL" id="KM892399">
    <property type="protein sequence ID" value="AJF23814.1"/>
    <property type="molecule type" value="mRNA"/>
</dbReference>
<dbReference type="AlphaFoldDB" id="A0A0B5GUX0"/>
<feature type="transmembrane region" description="Helical" evidence="10">
    <location>
        <begin position="82"/>
        <end position="101"/>
    </location>
</feature>
<keyword evidence="9 10" id="KW-0807">Transducer</keyword>
<keyword evidence="6 10" id="KW-1133">Transmembrane helix</keyword>
<evidence type="ECO:0000256" key="9">
    <source>
        <dbReference type="ARBA" id="ARBA00023224"/>
    </source>
</evidence>
<sequence length="402" mass="45420">MELPDTYCTNKTVYLFRKICKVIFLSCATNFGFEDTNLPSCFIRIYGLISKILEVIVFVFLASEWGSFYTQKNLTEKQLSDMYLFAFSHVVLYAIYASALYHRERIRELVLALTVTLKQVCNDEATERVMIMKTYRSLTAMVFVCSGSLFSYGLDAGVQAFTSNATFTTVIPVWPDVEDRQFIASVARIIYYIIWWIFVVRVISIYLIVLCITICLGHQFTNLHKYFLKLNDIFEENGSQEDKERRYEKAVKVGVKMHSITLWCAEQTQVTCGVAYSGQVIINVSVLVLLMIQMVHTERTLTSAAPIAMLGASVLVSSAVFMLNAGDITIEASRLPTAMFLSGWHNCRGQASVRARKLLTIAMAEAQNPVVIIGLGVIQLSYQSYVSIVKSSYSLFSVIYSY</sequence>
<name>A0A0B5GUX0_9NEOP</name>
<evidence type="ECO:0000256" key="3">
    <source>
        <dbReference type="ARBA" id="ARBA00022606"/>
    </source>
</evidence>
<organism evidence="11">
    <name type="scientific">Planotortrix octo</name>
    <dbReference type="NCBI Taxonomy" id="65038"/>
    <lineage>
        <taxon>Eukaryota</taxon>
        <taxon>Metazoa</taxon>
        <taxon>Ecdysozoa</taxon>
        <taxon>Arthropoda</taxon>
        <taxon>Hexapoda</taxon>
        <taxon>Insecta</taxon>
        <taxon>Pterygota</taxon>
        <taxon>Neoptera</taxon>
        <taxon>Endopterygota</taxon>
        <taxon>Lepidoptera</taxon>
        <taxon>Glossata</taxon>
        <taxon>Ditrysia</taxon>
        <taxon>Tortricoidea</taxon>
        <taxon>Tortricidae</taxon>
        <taxon>Tortricinae</taxon>
        <taxon>Planotortrix</taxon>
    </lineage>
</organism>
<evidence type="ECO:0000256" key="4">
    <source>
        <dbReference type="ARBA" id="ARBA00022692"/>
    </source>
</evidence>
<comment type="caution">
    <text evidence="10">Lacks conserved residue(s) required for the propagation of feature annotation.</text>
</comment>
<keyword evidence="2" id="KW-1003">Cell membrane</keyword>
<dbReference type="GO" id="GO:0005886">
    <property type="term" value="C:plasma membrane"/>
    <property type="evidence" value="ECO:0007669"/>
    <property type="project" value="UniProtKB-SubCell"/>
</dbReference>
<evidence type="ECO:0000256" key="2">
    <source>
        <dbReference type="ARBA" id="ARBA00022475"/>
    </source>
</evidence>
<dbReference type="PANTHER" id="PTHR21137">
    <property type="entry name" value="ODORANT RECEPTOR"/>
    <property type="match status" value="1"/>
</dbReference>
<evidence type="ECO:0000256" key="6">
    <source>
        <dbReference type="ARBA" id="ARBA00022989"/>
    </source>
</evidence>
<dbReference type="GO" id="GO:0005549">
    <property type="term" value="F:odorant binding"/>
    <property type="evidence" value="ECO:0007669"/>
    <property type="project" value="InterPro"/>
</dbReference>
<keyword evidence="7 10" id="KW-0472">Membrane</keyword>
<protein>
    <recommendedName>
        <fullName evidence="10">Odorant receptor</fullName>
    </recommendedName>
</protein>
<dbReference type="Pfam" id="PF02949">
    <property type="entry name" value="7tm_6"/>
    <property type="match status" value="1"/>
</dbReference>
<evidence type="ECO:0000313" key="11">
    <source>
        <dbReference type="EMBL" id="AJF23814.1"/>
    </source>
</evidence>
<dbReference type="InterPro" id="IPR004117">
    <property type="entry name" value="7tm6_olfct_rcpt"/>
</dbReference>
<evidence type="ECO:0000256" key="7">
    <source>
        <dbReference type="ARBA" id="ARBA00023136"/>
    </source>
</evidence>
<feature type="transmembrane region" description="Helical" evidence="10">
    <location>
        <begin position="304"/>
        <end position="325"/>
    </location>
</feature>